<evidence type="ECO:0000313" key="2">
    <source>
        <dbReference type="Proteomes" id="UP000000814"/>
    </source>
</evidence>
<protein>
    <submittedName>
        <fullName evidence="1">Uncharacterized protein</fullName>
    </submittedName>
</protein>
<dbReference type="KEGG" id="cac:CA_C1477"/>
<dbReference type="STRING" id="272562.CA_C1477"/>
<sequence length="34" mass="3714">MLPNVVLITNESSPSCPQSVDKVTLFSILFFPSC</sequence>
<dbReference type="HOGENOM" id="CLU_3372874_0_0_9"/>
<dbReference type="AlphaFoldDB" id="Q97J09"/>
<organism evidence="1 2">
    <name type="scientific">Clostridium acetobutylicum (strain ATCC 824 / DSM 792 / JCM 1419 / IAM 19013 / LMG 5710 / NBRC 13948 / NRRL B-527 / VKM B-1787 / 2291 / W)</name>
    <dbReference type="NCBI Taxonomy" id="272562"/>
    <lineage>
        <taxon>Bacteria</taxon>
        <taxon>Bacillati</taxon>
        <taxon>Bacillota</taxon>
        <taxon>Clostridia</taxon>
        <taxon>Eubacteriales</taxon>
        <taxon>Clostridiaceae</taxon>
        <taxon>Clostridium</taxon>
    </lineage>
</organism>
<dbReference type="EMBL" id="AE001437">
    <property type="protein sequence ID" value="AAK79445.1"/>
    <property type="molecule type" value="Genomic_DNA"/>
</dbReference>
<gene>
    <name evidence="1" type="ordered locus">CA_C1477</name>
</gene>
<proteinExistence type="predicted"/>
<keyword evidence="2" id="KW-1185">Reference proteome</keyword>
<evidence type="ECO:0000313" key="1">
    <source>
        <dbReference type="EMBL" id="AAK79445.1"/>
    </source>
</evidence>
<name>Q97J09_CLOAB</name>
<dbReference type="Proteomes" id="UP000000814">
    <property type="component" value="Chromosome"/>
</dbReference>
<dbReference type="PIR" id="B97082">
    <property type="entry name" value="B97082"/>
</dbReference>
<reference evidence="1 2" key="1">
    <citation type="journal article" date="2001" name="J. Bacteriol.">
        <title>Genome sequence and comparative analysis of the solvent-producing bacterium Clostridium acetobutylicum.</title>
        <authorList>
            <person name="Nolling J."/>
            <person name="Breton G."/>
            <person name="Omelchenko M.V."/>
            <person name="Makarova K.S."/>
            <person name="Zeng Q."/>
            <person name="Gibson R."/>
            <person name="Lee H.M."/>
            <person name="Dubois J."/>
            <person name="Qiu D."/>
            <person name="Hitti J."/>
            <person name="Wolf Y.I."/>
            <person name="Tatusov R.L."/>
            <person name="Sabathe F."/>
            <person name="Doucette-Stamm L."/>
            <person name="Soucaille P."/>
            <person name="Daly M.J."/>
            <person name="Bennett G.N."/>
            <person name="Koonin E.V."/>
            <person name="Smith D.R."/>
        </authorList>
    </citation>
    <scope>NUCLEOTIDE SEQUENCE [LARGE SCALE GENOMIC DNA]</scope>
    <source>
        <strain evidence="2">ATCC 824 / DSM 792 / JCM 1419 / LMG 5710 / VKM B-1787</strain>
    </source>
</reference>
<accession>Q97J09</accession>